<reference evidence="2 3" key="1">
    <citation type="journal article" date="2018" name="Sci. Rep.">
        <title>Comparative analysis of the Pocillopora damicornis genome highlights role of immune system in coral evolution.</title>
        <authorList>
            <person name="Cunning R."/>
            <person name="Bay R.A."/>
            <person name="Gillette P."/>
            <person name="Baker A.C."/>
            <person name="Traylor-Knowles N."/>
        </authorList>
    </citation>
    <scope>NUCLEOTIDE SEQUENCE [LARGE SCALE GENOMIC DNA]</scope>
    <source>
        <strain evidence="2">RSMAS</strain>
        <tissue evidence="2">Whole animal</tissue>
    </source>
</reference>
<dbReference type="Proteomes" id="UP000275408">
    <property type="component" value="Unassembled WGS sequence"/>
</dbReference>
<comment type="caution">
    <text evidence="2">The sequence shown here is derived from an EMBL/GenBank/DDBJ whole genome shotgun (WGS) entry which is preliminary data.</text>
</comment>
<gene>
    <name evidence="2" type="ORF">pdam_00019685</name>
</gene>
<organism evidence="2 3">
    <name type="scientific">Pocillopora damicornis</name>
    <name type="common">Cauliflower coral</name>
    <name type="synonym">Millepora damicornis</name>
    <dbReference type="NCBI Taxonomy" id="46731"/>
    <lineage>
        <taxon>Eukaryota</taxon>
        <taxon>Metazoa</taxon>
        <taxon>Cnidaria</taxon>
        <taxon>Anthozoa</taxon>
        <taxon>Hexacorallia</taxon>
        <taxon>Scleractinia</taxon>
        <taxon>Astrocoeniina</taxon>
        <taxon>Pocilloporidae</taxon>
        <taxon>Pocillopora</taxon>
    </lineage>
</organism>
<evidence type="ECO:0000256" key="1">
    <source>
        <dbReference type="SAM" id="MobiDB-lite"/>
    </source>
</evidence>
<accession>A0A3M6UMR9</accession>
<proteinExistence type="predicted"/>
<dbReference type="AlphaFoldDB" id="A0A3M6UMR9"/>
<evidence type="ECO:0000313" key="3">
    <source>
        <dbReference type="Proteomes" id="UP000275408"/>
    </source>
</evidence>
<keyword evidence="3" id="KW-1185">Reference proteome</keyword>
<feature type="region of interest" description="Disordered" evidence="1">
    <location>
        <begin position="1"/>
        <end position="20"/>
    </location>
</feature>
<dbReference type="EMBL" id="RCHS01001151">
    <property type="protein sequence ID" value="RMX54930.1"/>
    <property type="molecule type" value="Genomic_DNA"/>
</dbReference>
<protein>
    <submittedName>
        <fullName evidence="2">Uncharacterized protein</fullName>
    </submittedName>
</protein>
<evidence type="ECO:0000313" key="2">
    <source>
        <dbReference type="EMBL" id="RMX54930.1"/>
    </source>
</evidence>
<name>A0A3M6UMR9_POCDA</name>
<sequence>MEESERLSHSLSGSEKRVSEGGGRRLLWIQVSTTSHQLPVLLFETSIGMVKQNIKAEEVY</sequence>